<proteinExistence type="inferred from homology"/>
<evidence type="ECO:0000256" key="6">
    <source>
        <dbReference type="ARBA" id="ARBA00023295"/>
    </source>
</evidence>
<comment type="similarity">
    <text evidence="2">Belongs to the glycosyl hydrolase 29 family.</text>
</comment>
<evidence type="ECO:0000259" key="7">
    <source>
        <dbReference type="Pfam" id="PF01120"/>
    </source>
</evidence>
<keyword evidence="4" id="KW-0732">Signal</keyword>
<dbReference type="GO" id="GO:0016139">
    <property type="term" value="P:glycoside catabolic process"/>
    <property type="evidence" value="ECO:0007669"/>
    <property type="project" value="TreeGrafter"/>
</dbReference>
<dbReference type="PRINTS" id="PR00741">
    <property type="entry name" value="GLHYDRLASE29"/>
</dbReference>
<keyword evidence="6" id="KW-0326">Glycosidase</keyword>
<dbReference type="PANTHER" id="PTHR10030:SF37">
    <property type="entry name" value="ALPHA-L-FUCOSIDASE-RELATED"/>
    <property type="match status" value="1"/>
</dbReference>
<dbReference type="WBParaSite" id="SMTH1_22790.1">
    <property type="protein sequence ID" value="SMTH1_22790.1"/>
    <property type="gene ID" value="SMTH1_22790"/>
</dbReference>
<dbReference type="SUPFAM" id="SSF51445">
    <property type="entry name" value="(Trans)glycosidases"/>
    <property type="match status" value="1"/>
</dbReference>
<evidence type="ECO:0000256" key="5">
    <source>
        <dbReference type="ARBA" id="ARBA00022801"/>
    </source>
</evidence>
<name>A0AA85B0J5_9TREM</name>
<dbReference type="Proteomes" id="UP000050791">
    <property type="component" value="Unassembled WGS sequence"/>
</dbReference>
<evidence type="ECO:0000256" key="2">
    <source>
        <dbReference type="ARBA" id="ARBA00007951"/>
    </source>
</evidence>
<dbReference type="GO" id="GO:0005764">
    <property type="term" value="C:lysosome"/>
    <property type="evidence" value="ECO:0007669"/>
    <property type="project" value="TreeGrafter"/>
</dbReference>
<dbReference type="AlphaFoldDB" id="A0AA85B0J5"/>
<keyword evidence="5" id="KW-0378">Hydrolase</keyword>
<dbReference type="Pfam" id="PF01120">
    <property type="entry name" value="Alpha_L_fucos"/>
    <property type="match status" value="1"/>
</dbReference>
<dbReference type="InterPro" id="IPR057739">
    <property type="entry name" value="Glyco_hydro_29_N"/>
</dbReference>
<evidence type="ECO:0000256" key="1">
    <source>
        <dbReference type="ARBA" id="ARBA00004071"/>
    </source>
</evidence>
<dbReference type="InterPro" id="IPR017853">
    <property type="entry name" value="GH"/>
</dbReference>
<sequence>MDIGPNRDLVGDLATSIRKRTKLRFGVYHSLFEWFNPLYLYDKENNFTTQTFVEQKTMPELYDLVLRYKPEVIWSDGDAGPDTYWNSTQFLAWLYNESPVKDTVVTNDRWGNGCSCKHGGYYSCDDRYHPGKLVRHKWENCMTLDCCSWGFRREITLDKILTPEQLISEVIETVTFGGNILINVGPTSWGTILPIYEERLLQLGEWLSINGEGIYATQPWRIQKEPNYDFVWYTYKPALIDKNINEYMKMPSLYLLNRISSMKQNPSILYAHLTKWPNKYCHNLTETINDQSIQTRTYCKRELHLTSVNAHPNLSNFTLLDGSLTGIQLSYRIMNKTTMNGVIINLPDLIMNNDNRNILKYAWTIRMINVF</sequence>
<reference evidence="9" key="1">
    <citation type="submission" date="2023-11" db="UniProtKB">
        <authorList>
            <consortium name="WormBaseParasite"/>
        </authorList>
    </citation>
    <scope>IDENTIFICATION</scope>
</reference>
<protein>
    <recommendedName>
        <fullName evidence="3">alpha-L-fucosidase</fullName>
        <ecNumber evidence="3">3.2.1.51</ecNumber>
    </recommendedName>
</protein>
<dbReference type="Gene3D" id="3.20.20.80">
    <property type="entry name" value="Glycosidases"/>
    <property type="match status" value="1"/>
</dbReference>
<evidence type="ECO:0000256" key="4">
    <source>
        <dbReference type="ARBA" id="ARBA00022729"/>
    </source>
</evidence>
<evidence type="ECO:0000256" key="3">
    <source>
        <dbReference type="ARBA" id="ARBA00012662"/>
    </source>
</evidence>
<accession>A0AA85B0J5</accession>
<dbReference type="PROSITE" id="PS00385">
    <property type="entry name" value="ALPHA_L_FUCOSIDASE"/>
    <property type="match status" value="1"/>
</dbReference>
<organism evidence="8 9">
    <name type="scientific">Schistosoma mattheei</name>
    <dbReference type="NCBI Taxonomy" id="31246"/>
    <lineage>
        <taxon>Eukaryota</taxon>
        <taxon>Metazoa</taxon>
        <taxon>Spiralia</taxon>
        <taxon>Lophotrochozoa</taxon>
        <taxon>Platyhelminthes</taxon>
        <taxon>Trematoda</taxon>
        <taxon>Digenea</taxon>
        <taxon>Strigeidida</taxon>
        <taxon>Schistosomatoidea</taxon>
        <taxon>Schistosomatidae</taxon>
        <taxon>Schistosoma</taxon>
    </lineage>
</organism>
<dbReference type="FunFam" id="3.20.20.80:FF:000293">
    <property type="entry name" value="Alpha-L-fucosidase"/>
    <property type="match status" value="1"/>
</dbReference>
<dbReference type="InterPro" id="IPR000933">
    <property type="entry name" value="Glyco_hydro_29"/>
</dbReference>
<dbReference type="GO" id="GO:0006004">
    <property type="term" value="P:fucose metabolic process"/>
    <property type="evidence" value="ECO:0007669"/>
    <property type="project" value="InterPro"/>
</dbReference>
<dbReference type="InterPro" id="IPR016286">
    <property type="entry name" value="FUC_metazoa-typ"/>
</dbReference>
<dbReference type="PANTHER" id="PTHR10030">
    <property type="entry name" value="ALPHA-L-FUCOSIDASE"/>
    <property type="match status" value="1"/>
</dbReference>
<dbReference type="GO" id="GO:0004560">
    <property type="term" value="F:alpha-L-fucosidase activity"/>
    <property type="evidence" value="ECO:0007669"/>
    <property type="project" value="UniProtKB-EC"/>
</dbReference>
<comment type="function">
    <text evidence="1">Alpha-L-fucosidase is responsible for hydrolyzing the alpha-1,6-linked fucose joined to the reducing-end N-acetylglucosamine of the carbohydrate moieties of glycoproteins.</text>
</comment>
<feature type="domain" description="Glycoside hydrolase family 29 N-terminal" evidence="7">
    <location>
        <begin position="1"/>
        <end position="212"/>
    </location>
</feature>
<dbReference type="EC" id="3.2.1.51" evidence="3"/>
<dbReference type="SMART" id="SM00812">
    <property type="entry name" value="Alpha_L_fucos"/>
    <property type="match status" value="1"/>
</dbReference>
<evidence type="ECO:0000313" key="9">
    <source>
        <dbReference type="WBParaSite" id="SMTH1_22790.1"/>
    </source>
</evidence>
<evidence type="ECO:0000313" key="8">
    <source>
        <dbReference type="Proteomes" id="UP000050791"/>
    </source>
</evidence>
<dbReference type="InterPro" id="IPR018526">
    <property type="entry name" value="Glyco_hydro_29_CS"/>
</dbReference>